<comment type="caution">
    <text evidence="1">The sequence shown here is derived from an EMBL/GenBank/DDBJ whole genome shotgun (WGS) entry which is preliminary data.</text>
</comment>
<dbReference type="OrthoDB" id="5841748at2759"/>
<dbReference type="InterPro" id="IPR039373">
    <property type="entry name" value="Peptidase_M28B"/>
</dbReference>
<proteinExistence type="predicted"/>
<gene>
    <name evidence="1" type="ORF">BLA29_009475</name>
</gene>
<feature type="non-terminal residue" evidence="1">
    <location>
        <position position="279"/>
    </location>
</feature>
<dbReference type="InterPro" id="IPR046450">
    <property type="entry name" value="PA_dom_sf"/>
</dbReference>
<evidence type="ECO:0000313" key="1">
    <source>
        <dbReference type="EMBL" id="OTF73035.1"/>
    </source>
</evidence>
<dbReference type="Proteomes" id="UP000194236">
    <property type="component" value="Unassembled WGS sequence"/>
</dbReference>
<dbReference type="PANTHER" id="PTHR10404">
    <property type="entry name" value="N-ACETYLATED-ALPHA-LINKED ACIDIC DIPEPTIDASE"/>
    <property type="match status" value="1"/>
</dbReference>
<dbReference type="PANTHER" id="PTHR10404:SF46">
    <property type="entry name" value="VACUOLAR PROTEIN SORTING-ASSOCIATED PROTEIN 70"/>
    <property type="match status" value="1"/>
</dbReference>
<dbReference type="Gene3D" id="3.50.30.30">
    <property type="match status" value="1"/>
</dbReference>
<organism evidence="1 2">
    <name type="scientific">Euroglyphus maynei</name>
    <name type="common">Mayne's house dust mite</name>
    <dbReference type="NCBI Taxonomy" id="6958"/>
    <lineage>
        <taxon>Eukaryota</taxon>
        <taxon>Metazoa</taxon>
        <taxon>Ecdysozoa</taxon>
        <taxon>Arthropoda</taxon>
        <taxon>Chelicerata</taxon>
        <taxon>Arachnida</taxon>
        <taxon>Acari</taxon>
        <taxon>Acariformes</taxon>
        <taxon>Sarcoptiformes</taxon>
        <taxon>Astigmata</taxon>
        <taxon>Psoroptidia</taxon>
        <taxon>Analgoidea</taxon>
        <taxon>Pyroglyphidae</taxon>
        <taxon>Pyroglyphinae</taxon>
        <taxon>Euroglyphus</taxon>
    </lineage>
</organism>
<feature type="non-terminal residue" evidence="1">
    <location>
        <position position="1"/>
    </location>
</feature>
<dbReference type="AlphaFoldDB" id="A0A1Y3B115"/>
<name>A0A1Y3B115_EURMA</name>
<dbReference type="GO" id="GO:0004180">
    <property type="term" value="F:carboxypeptidase activity"/>
    <property type="evidence" value="ECO:0007669"/>
    <property type="project" value="TreeGrafter"/>
</dbReference>
<keyword evidence="2" id="KW-1185">Reference proteome</keyword>
<dbReference type="SUPFAM" id="SSF52025">
    <property type="entry name" value="PA domain"/>
    <property type="match status" value="1"/>
</dbReference>
<protein>
    <submittedName>
        <fullName evidence="1">Uncharacterized protein</fullName>
    </submittedName>
</protein>
<accession>A0A1Y3B115</accession>
<reference evidence="1 2" key="1">
    <citation type="submission" date="2017-03" db="EMBL/GenBank/DDBJ databases">
        <title>Genome Survey of Euroglyphus maynei.</title>
        <authorList>
            <person name="Arlian L.G."/>
            <person name="Morgan M.S."/>
            <person name="Rider S.D."/>
        </authorList>
    </citation>
    <scope>NUCLEOTIDE SEQUENCE [LARGE SCALE GENOMIC DNA]</scope>
    <source>
        <strain evidence="1">Arlian Lab</strain>
        <tissue evidence="1">Whole body</tissue>
    </source>
</reference>
<evidence type="ECO:0000313" key="2">
    <source>
        <dbReference type="Proteomes" id="UP000194236"/>
    </source>
</evidence>
<dbReference type="EMBL" id="MUJZ01053460">
    <property type="protein sequence ID" value="OTF73035.1"/>
    <property type="molecule type" value="Genomic_DNA"/>
</dbReference>
<sequence length="279" mass="31696">LSESSLRRAQLLASINSENIRKNVREFSRQPHLASSVEDLRLAGKIYDHFVRNHFDYVTFKNYTTLLSLPDSNRPNTVSLIDTQTNQEIYSSQQQQSSTTTNPLPFSPYSPNGDVIGDILFVNYGRPADFIQIQNLFNTTNNDIFNGKIFLAKQFHLSASEQYRYAVTLNASALLLYPDPEHYYNPGNRKSNSKPFPHSLWLPSDGIRNDGIFWNGAGDPETFGLPSNSYAYRNRFESTTIPAQPISYGMAEKIFEQMNGMLAPNDWRGGLNITYRIGM</sequence>